<dbReference type="GO" id="GO:0005509">
    <property type="term" value="F:calcium ion binding"/>
    <property type="evidence" value="ECO:0007669"/>
    <property type="project" value="InterPro"/>
</dbReference>
<dbReference type="Proteomes" id="UP001165160">
    <property type="component" value="Unassembled WGS sequence"/>
</dbReference>
<evidence type="ECO:0000313" key="6">
    <source>
        <dbReference type="Proteomes" id="UP001165160"/>
    </source>
</evidence>
<dbReference type="PANTHER" id="PTHR11575">
    <property type="entry name" value="5'-NUCLEOTIDASE-RELATED"/>
    <property type="match status" value="1"/>
</dbReference>
<feature type="domain" description="EF-hand" evidence="4">
    <location>
        <begin position="490"/>
        <end position="516"/>
    </location>
</feature>
<dbReference type="GO" id="GO:0009166">
    <property type="term" value="P:nucleotide catabolic process"/>
    <property type="evidence" value="ECO:0007669"/>
    <property type="project" value="InterPro"/>
</dbReference>
<reference evidence="6" key="1">
    <citation type="journal article" date="2023" name="Commun. Biol.">
        <title>Genome analysis of Parmales, the sister group of diatoms, reveals the evolutionary specialization of diatoms from phago-mixotrophs to photoautotrophs.</title>
        <authorList>
            <person name="Ban H."/>
            <person name="Sato S."/>
            <person name="Yoshikawa S."/>
            <person name="Yamada K."/>
            <person name="Nakamura Y."/>
            <person name="Ichinomiya M."/>
            <person name="Sato N."/>
            <person name="Blanc-Mathieu R."/>
            <person name="Endo H."/>
            <person name="Kuwata A."/>
            <person name="Ogata H."/>
        </authorList>
    </citation>
    <scope>NUCLEOTIDE SEQUENCE [LARGE SCALE GENOMIC DNA]</scope>
    <source>
        <strain evidence="6">NIES 3699</strain>
    </source>
</reference>
<dbReference type="InterPro" id="IPR029052">
    <property type="entry name" value="Metallo-depent_PP-like"/>
</dbReference>
<dbReference type="InterPro" id="IPR036907">
    <property type="entry name" value="5'-Nucleotdase_C_sf"/>
</dbReference>
<evidence type="ECO:0000256" key="3">
    <source>
        <dbReference type="ARBA" id="ARBA00022837"/>
    </source>
</evidence>
<dbReference type="InterPro" id="IPR008334">
    <property type="entry name" value="5'-Nucleotdase_C"/>
</dbReference>
<dbReference type="Gene3D" id="3.60.21.10">
    <property type="match status" value="1"/>
</dbReference>
<protein>
    <recommendedName>
        <fullName evidence="4">EF-hand domain-containing protein</fullName>
    </recommendedName>
</protein>
<keyword evidence="3" id="KW-0106">Calcium</keyword>
<dbReference type="Gene3D" id="1.10.238.10">
    <property type="entry name" value="EF-hand"/>
    <property type="match status" value="1"/>
</dbReference>
<dbReference type="EMBL" id="BRXX01000046">
    <property type="protein sequence ID" value="GMH85256.1"/>
    <property type="molecule type" value="Genomic_DNA"/>
</dbReference>
<comment type="similarity">
    <text evidence="1">Belongs to the 5'-nucleotidase family.</text>
</comment>
<dbReference type="InterPro" id="IPR006179">
    <property type="entry name" value="5_nucleotidase/apyrase"/>
</dbReference>
<dbReference type="InterPro" id="IPR004843">
    <property type="entry name" value="Calcineurin-like_PHP"/>
</dbReference>
<dbReference type="GO" id="GO:0016787">
    <property type="term" value="F:hydrolase activity"/>
    <property type="evidence" value="ECO:0007669"/>
    <property type="project" value="InterPro"/>
</dbReference>
<dbReference type="InterPro" id="IPR011992">
    <property type="entry name" value="EF-hand-dom_pair"/>
</dbReference>
<dbReference type="Pfam" id="PF00149">
    <property type="entry name" value="Metallophos"/>
    <property type="match status" value="1"/>
</dbReference>
<evidence type="ECO:0000259" key="4">
    <source>
        <dbReference type="PROSITE" id="PS50222"/>
    </source>
</evidence>
<dbReference type="Pfam" id="PF13499">
    <property type="entry name" value="EF-hand_7"/>
    <property type="match status" value="1"/>
</dbReference>
<sequence length="557" mass="62146">MLRRTLPLHSPRLIRLVSINDVYTLTNLPRLHTFLSTLSPPPSAVVLSGDFISPSTLSSIDAGVGMISTLRATGVTHLSFGNHEADFKLGVLKERVRSFRKSGEVLNSNMREGGKEGGGWLLSLTSPTSIITSQNLKVSLHGYISDEPNMFPSNTFKGQKISPVFSTYKDIVKNQPEVDLHVPMTHQSIGNDIAFARKIADMDHSTVIIGGHEHEKFDDLVQHNGRKVRIVKTGENAERAAVIDLVFGEVVNELLEVRVEFEEMSNYSPCPVVSKIASKHLSVIKSMEETSIITTALLPTIFSERQMSSERTRFRQTSVGAFICQSVKLELEVDCCIINGATIKGNASYPSGKMSYAELKKELPFPTKMVVVEMTRKVLDDAVKWSRENVEEGGMDETKPDMEVARRGYLQTDYDYEVGGEGDDDEILLVALPRNLMGGFCKIKPLMDFGEELKSKRIYPNNDSIIKAIDIVVRFCCKERWVNLSETATFDDLDLNHDGVLDASEIKNAMTTFLGEEPPDFFVEAMIESIDEDHNGTIEIEEFKQLMASVKRRKKGT</sequence>
<dbReference type="SUPFAM" id="SSF55816">
    <property type="entry name" value="5'-nucleotidase (syn. UDP-sugar hydrolase), C-terminal domain"/>
    <property type="match status" value="1"/>
</dbReference>
<evidence type="ECO:0000256" key="1">
    <source>
        <dbReference type="ARBA" id="ARBA00006654"/>
    </source>
</evidence>
<dbReference type="InterPro" id="IPR018247">
    <property type="entry name" value="EF_Hand_1_Ca_BS"/>
</dbReference>
<keyword evidence="2" id="KW-0732">Signal</keyword>
<dbReference type="PANTHER" id="PTHR11575:SF48">
    <property type="entry name" value="5'-NUCLEOTIDASE"/>
    <property type="match status" value="1"/>
</dbReference>
<keyword evidence="6" id="KW-1185">Reference proteome</keyword>
<dbReference type="SUPFAM" id="SSF47473">
    <property type="entry name" value="EF-hand"/>
    <property type="match status" value="1"/>
</dbReference>
<comment type="caution">
    <text evidence="5">The sequence shown here is derived from an EMBL/GenBank/DDBJ whole genome shotgun (WGS) entry which is preliminary data.</text>
</comment>
<dbReference type="Pfam" id="PF02872">
    <property type="entry name" value="5_nucleotid_C"/>
    <property type="match status" value="1"/>
</dbReference>
<organism evidence="5 6">
    <name type="scientific">Triparma verrucosa</name>
    <dbReference type="NCBI Taxonomy" id="1606542"/>
    <lineage>
        <taxon>Eukaryota</taxon>
        <taxon>Sar</taxon>
        <taxon>Stramenopiles</taxon>
        <taxon>Ochrophyta</taxon>
        <taxon>Bolidophyceae</taxon>
        <taxon>Parmales</taxon>
        <taxon>Triparmaceae</taxon>
        <taxon>Triparma</taxon>
    </lineage>
</organism>
<proteinExistence type="inferred from homology"/>
<feature type="domain" description="EF-hand" evidence="4">
    <location>
        <begin position="518"/>
        <end position="553"/>
    </location>
</feature>
<dbReference type="SUPFAM" id="SSF56300">
    <property type="entry name" value="Metallo-dependent phosphatases"/>
    <property type="match status" value="1"/>
</dbReference>
<dbReference type="InterPro" id="IPR002048">
    <property type="entry name" value="EF_hand_dom"/>
</dbReference>
<dbReference type="SMART" id="SM00054">
    <property type="entry name" value="EFh"/>
    <property type="match status" value="2"/>
</dbReference>
<accession>A0A9W7B6U3</accession>
<dbReference type="AlphaFoldDB" id="A0A9W7B6U3"/>
<evidence type="ECO:0000313" key="5">
    <source>
        <dbReference type="EMBL" id="GMH85256.1"/>
    </source>
</evidence>
<dbReference type="Gene3D" id="3.90.780.10">
    <property type="entry name" value="5'-Nucleotidase, C-terminal domain"/>
    <property type="match status" value="1"/>
</dbReference>
<name>A0A9W7B6U3_9STRA</name>
<dbReference type="CDD" id="cd00051">
    <property type="entry name" value="EFh"/>
    <property type="match status" value="1"/>
</dbReference>
<dbReference type="PROSITE" id="PS00018">
    <property type="entry name" value="EF_HAND_1"/>
    <property type="match status" value="2"/>
</dbReference>
<gene>
    <name evidence="5" type="ORF">TrVE_jg13624</name>
</gene>
<dbReference type="PROSITE" id="PS50222">
    <property type="entry name" value="EF_HAND_2"/>
    <property type="match status" value="2"/>
</dbReference>
<evidence type="ECO:0000256" key="2">
    <source>
        <dbReference type="ARBA" id="ARBA00022729"/>
    </source>
</evidence>